<dbReference type="RefSeq" id="WP_142808318.1">
    <property type="nucleotide sequence ID" value="NZ_CP036282.1"/>
</dbReference>
<dbReference type="KEGG" id="rhg:EXZ61_01015"/>
<proteinExistence type="predicted"/>
<evidence type="ECO:0000313" key="2">
    <source>
        <dbReference type="Proteomes" id="UP000317365"/>
    </source>
</evidence>
<dbReference type="AlphaFoldDB" id="A0A515EJP0"/>
<keyword evidence="2" id="KW-1185">Reference proteome</keyword>
<organism evidence="1 2">
    <name type="scientific">Rhodoferax aquaticus</name>
    <dbReference type="NCBI Taxonomy" id="2527691"/>
    <lineage>
        <taxon>Bacteria</taxon>
        <taxon>Pseudomonadati</taxon>
        <taxon>Pseudomonadota</taxon>
        <taxon>Betaproteobacteria</taxon>
        <taxon>Burkholderiales</taxon>
        <taxon>Comamonadaceae</taxon>
        <taxon>Rhodoferax</taxon>
    </lineage>
</organism>
<reference evidence="2" key="1">
    <citation type="submission" date="2019-02" db="EMBL/GenBank/DDBJ databases">
        <title>Complete genome sequence of Rhodoferax sp. Gr-4.</title>
        <authorList>
            <person name="Jin L."/>
        </authorList>
    </citation>
    <scope>NUCLEOTIDE SEQUENCE [LARGE SCALE GENOMIC DNA]</scope>
    <source>
        <strain evidence="2">Gr-4</strain>
    </source>
</reference>
<dbReference type="Proteomes" id="UP000317365">
    <property type="component" value="Chromosome"/>
</dbReference>
<sequence>MVRLIVLALILANGVYFAWSQGLLRDYGFAPTSQSEPQRLAQQLHPEMLTVLSATDLKRIEQQVQADLAPKECLRAGPFDDAQAAALRNVLEGALPAGSWQLDTVTLPARWIIYMGKFANTDAMAKKKAELAAMRLKTEPLNNPSLELGLSLGGFETQASAGAELQRLNQRGIRTARVVQEREESRTTQLKLPAVNESLKARVADIKPALLGHPLKSCS</sequence>
<dbReference type="EMBL" id="CP036282">
    <property type="protein sequence ID" value="QDL52866.1"/>
    <property type="molecule type" value="Genomic_DNA"/>
</dbReference>
<protein>
    <submittedName>
        <fullName evidence="1">SPOR domain-containing protein</fullName>
    </submittedName>
</protein>
<reference evidence="2" key="2">
    <citation type="journal article" date="2020" name="Int. J. Syst. Evol. Microbiol.">
        <title>Genomic insights into a novel species Rhodoferax aquaticus sp. nov., isolated from freshwater.</title>
        <authorList>
            <person name="Li T."/>
            <person name="Zhuo Y."/>
            <person name="Jin C.Z."/>
            <person name="Wu X."/>
            <person name="Ko S.R."/>
            <person name="Jin F.J."/>
            <person name="Ahn C.Y."/>
            <person name="Oh H.M."/>
            <person name="Lee H.G."/>
            <person name="Jin L."/>
        </authorList>
    </citation>
    <scope>NUCLEOTIDE SEQUENCE [LARGE SCALE GENOMIC DNA]</scope>
    <source>
        <strain evidence="2">Gr-4</strain>
    </source>
</reference>
<name>A0A515EJP0_9BURK</name>
<gene>
    <name evidence="1" type="ORF">EXZ61_01015</name>
</gene>
<accession>A0A515EJP0</accession>
<evidence type="ECO:0000313" key="1">
    <source>
        <dbReference type="EMBL" id="QDL52866.1"/>
    </source>
</evidence>